<feature type="compositionally biased region" description="Basic and acidic residues" evidence="1">
    <location>
        <begin position="13"/>
        <end position="24"/>
    </location>
</feature>
<sequence>MKTTMSIEGPGCRQDRNNRADEHNGGIGRVLSQAVTAHPYILHVPYRIPRAGH</sequence>
<dbReference type="GeneID" id="19299182"/>
<dbReference type="AlphaFoldDB" id="S7RV44"/>
<organism evidence="2 3">
    <name type="scientific">Gloeophyllum trabeum (strain ATCC 11539 / FP-39264 / Madison 617)</name>
    <name type="common">Brown rot fungus</name>
    <dbReference type="NCBI Taxonomy" id="670483"/>
    <lineage>
        <taxon>Eukaryota</taxon>
        <taxon>Fungi</taxon>
        <taxon>Dikarya</taxon>
        <taxon>Basidiomycota</taxon>
        <taxon>Agaricomycotina</taxon>
        <taxon>Agaricomycetes</taxon>
        <taxon>Gloeophyllales</taxon>
        <taxon>Gloeophyllaceae</taxon>
        <taxon>Gloeophyllum</taxon>
    </lineage>
</organism>
<proteinExistence type="predicted"/>
<dbReference type="EMBL" id="KB469298">
    <property type="protein sequence ID" value="EPQ58640.1"/>
    <property type="molecule type" value="Genomic_DNA"/>
</dbReference>
<evidence type="ECO:0000256" key="1">
    <source>
        <dbReference type="SAM" id="MobiDB-lite"/>
    </source>
</evidence>
<keyword evidence="3" id="KW-1185">Reference proteome</keyword>
<evidence type="ECO:0000313" key="2">
    <source>
        <dbReference type="EMBL" id="EPQ58640.1"/>
    </source>
</evidence>
<dbReference type="RefSeq" id="XP_007863761.1">
    <property type="nucleotide sequence ID" value="XM_007865570.1"/>
</dbReference>
<dbReference type="Proteomes" id="UP000030669">
    <property type="component" value="Unassembled WGS sequence"/>
</dbReference>
<feature type="region of interest" description="Disordered" evidence="1">
    <location>
        <begin position="1"/>
        <end position="25"/>
    </location>
</feature>
<accession>S7RV44</accession>
<protein>
    <submittedName>
        <fullName evidence="2">Uncharacterized protein</fullName>
    </submittedName>
</protein>
<dbReference type="HOGENOM" id="CLU_3068871_0_0_1"/>
<gene>
    <name evidence="2" type="ORF">GLOTRDRAFT_110286</name>
</gene>
<evidence type="ECO:0000313" key="3">
    <source>
        <dbReference type="Proteomes" id="UP000030669"/>
    </source>
</evidence>
<dbReference type="KEGG" id="gtr:GLOTRDRAFT_110286"/>
<name>S7RV44_GLOTA</name>
<reference evidence="2 3" key="1">
    <citation type="journal article" date="2012" name="Science">
        <title>The Paleozoic origin of enzymatic lignin decomposition reconstructed from 31 fungal genomes.</title>
        <authorList>
            <person name="Floudas D."/>
            <person name="Binder M."/>
            <person name="Riley R."/>
            <person name="Barry K."/>
            <person name="Blanchette R.A."/>
            <person name="Henrissat B."/>
            <person name="Martinez A.T."/>
            <person name="Otillar R."/>
            <person name="Spatafora J.W."/>
            <person name="Yadav J.S."/>
            <person name="Aerts A."/>
            <person name="Benoit I."/>
            <person name="Boyd A."/>
            <person name="Carlson A."/>
            <person name="Copeland A."/>
            <person name="Coutinho P.M."/>
            <person name="de Vries R.P."/>
            <person name="Ferreira P."/>
            <person name="Findley K."/>
            <person name="Foster B."/>
            <person name="Gaskell J."/>
            <person name="Glotzer D."/>
            <person name="Gorecki P."/>
            <person name="Heitman J."/>
            <person name="Hesse C."/>
            <person name="Hori C."/>
            <person name="Igarashi K."/>
            <person name="Jurgens J.A."/>
            <person name="Kallen N."/>
            <person name="Kersten P."/>
            <person name="Kohler A."/>
            <person name="Kuees U."/>
            <person name="Kumar T.K.A."/>
            <person name="Kuo A."/>
            <person name="LaButti K."/>
            <person name="Larrondo L.F."/>
            <person name="Lindquist E."/>
            <person name="Ling A."/>
            <person name="Lombard V."/>
            <person name="Lucas S."/>
            <person name="Lundell T."/>
            <person name="Martin R."/>
            <person name="McLaughlin D.J."/>
            <person name="Morgenstern I."/>
            <person name="Morin E."/>
            <person name="Murat C."/>
            <person name="Nagy L.G."/>
            <person name="Nolan M."/>
            <person name="Ohm R.A."/>
            <person name="Patyshakuliyeva A."/>
            <person name="Rokas A."/>
            <person name="Ruiz-Duenas F.J."/>
            <person name="Sabat G."/>
            <person name="Salamov A."/>
            <person name="Samejima M."/>
            <person name="Schmutz J."/>
            <person name="Slot J.C."/>
            <person name="St John F."/>
            <person name="Stenlid J."/>
            <person name="Sun H."/>
            <person name="Sun S."/>
            <person name="Syed K."/>
            <person name="Tsang A."/>
            <person name="Wiebenga A."/>
            <person name="Young D."/>
            <person name="Pisabarro A."/>
            <person name="Eastwood D.C."/>
            <person name="Martin F."/>
            <person name="Cullen D."/>
            <person name="Grigoriev I.V."/>
            <person name="Hibbett D.S."/>
        </authorList>
    </citation>
    <scope>NUCLEOTIDE SEQUENCE [LARGE SCALE GENOMIC DNA]</scope>
    <source>
        <strain evidence="2 3">ATCC 11539</strain>
    </source>
</reference>